<accession>A0ABS4K6B4</accession>
<protein>
    <submittedName>
        <fullName evidence="2">Nucleotidyltransferase/putative transcriptional regulator</fullName>
    </submittedName>
</protein>
<comment type="caution">
    <text evidence="2">The sequence shown here is derived from an EMBL/GenBank/DDBJ whole genome shotgun (WGS) entry which is preliminary data.</text>
</comment>
<evidence type="ECO:0000313" key="3">
    <source>
        <dbReference type="Proteomes" id="UP001519308"/>
    </source>
</evidence>
<dbReference type="Proteomes" id="UP001519308">
    <property type="component" value="Unassembled WGS sequence"/>
</dbReference>
<dbReference type="InterPro" id="IPR043519">
    <property type="entry name" value="NT_sf"/>
</dbReference>
<dbReference type="SUPFAM" id="SSF81301">
    <property type="entry name" value="Nucleotidyltransferase"/>
    <property type="match status" value="1"/>
</dbReference>
<evidence type="ECO:0000259" key="1">
    <source>
        <dbReference type="Pfam" id="PF18765"/>
    </source>
</evidence>
<keyword evidence="3" id="KW-1185">Reference proteome</keyword>
<reference evidence="2 3" key="1">
    <citation type="submission" date="2021-03" db="EMBL/GenBank/DDBJ databases">
        <title>Genomic Encyclopedia of Type Strains, Phase IV (KMG-IV): sequencing the most valuable type-strain genomes for metagenomic binning, comparative biology and taxonomic classification.</title>
        <authorList>
            <person name="Goeker M."/>
        </authorList>
    </citation>
    <scope>NUCLEOTIDE SEQUENCE [LARGE SCALE GENOMIC DNA]</scope>
    <source>
        <strain evidence="2 3">DSM 28650</strain>
    </source>
</reference>
<evidence type="ECO:0000313" key="2">
    <source>
        <dbReference type="EMBL" id="MBP2023317.1"/>
    </source>
</evidence>
<name>A0ABS4K6B4_9CLOT</name>
<dbReference type="Pfam" id="PF18765">
    <property type="entry name" value="Polbeta"/>
    <property type="match status" value="1"/>
</dbReference>
<sequence>MEELLQKDLKERYDAAVESFVSKVKKDPNVIAVIVCGSVAYDVVWENSDIDMTVVLRDQTLNNTSYCIVEDGITINVDLVLRSGFVRWMGKSIGGSFSQSYLAKGKIIYTTDDSLYECFEDMKKIGSDDIALTVFYNACELVSIYDKCQKWLYARKDPLYAQYYLLKAAEVIARIELCINGEPISRESIQKALKLNPEVITPFYQEPMSHHFSEEEVSRTIKALDEYLENRLDIITKPVIDFMADEQIKTSTLISKHFHMEGHFIVSIFEYLAEKGVIEKVSQTIRITPKGKMSVEELGFLYIP</sequence>
<dbReference type="EMBL" id="JAGGLL010000027">
    <property type="protein sequence ID" value="MBP2023317.1"/>
    <property type="molecule type" value="Genomic_DNA"/>
</dbReference>
<dbReference type="InterPro" id="IPR041633">
    <property type="entry name" value="Polbeta"/>
</dbReference>
<organism evidence="2 3">
    <name type="scientific">Clostridium punense</name>
    <dbReference type="NCBI Taxonomy" id="1054297"/>
    <lineage>
        <taxon>Bacteria</taxon>
        <taxon>Bacillati</taxon>
        <taxon>Bacillota</taxon>
        <taxon>Clostridia</taxon>
        <taxon>Eubacteriales</taxon>
        <taxon>Clostridiaceae</taxon>
        <taxon>Clostridium</taxon>
    </lineage>
</organism>
<dbReference type="Gene3D" id="3.30.460.10">
    <property type="entry name" value="Beta Polymerase, domain 2"/>
    <property type="match status" value="1"/>
</dbReference>
<gene>
    <name evidence="2" type="ORF">J2Z44_003154</name>
</gene>
<proteinExistence type="predicted"/>
<dbReference type="RefSeq" id="WP_021281103.1">
    <property type="nucleotide sequence ID" value="NZ_JAGGLL010000027.1"/>
</dbReference>
<feature type="domain" description="Polymerase beta nucleotidyltransferase" evidence="1">
    <location>
        <begin position="23"/>
        <end position="113"/>
    </location>
</feature>